<keyword evidence="4" id="KW-0410">Iron transport</keyword>
<reference evidence="8 9" key="1">
    <citation type="submission" date="2016-10" db="EMBL/GenBank/DDBJ databases">
        <authorList>
            <person name="de Groot N.N."/>
        </authorList>
    </citation>
    <scope>NUCLEOTIDE SEQUENCE [LARGE SCALE GENOMIC DNA]</scope>
    <source>
        <strain evidence="8 9">CGMCC 1.10267</strain>
    </source>
</reference>
<gene>
    <name evidence="8" type="ORF">SAMN04487974_103196</name>
</gene>
<dbReference type="OrthoDB" id="1846031at2"/>
<keyword evidence="5 6" id="KW-0732">Signal</keyword>
<dbReference type="Proteomes" id="UP000199495">
    <property type="component" value="Unassembled WGS sequence"/>
</dbReference>
<organism evidence="8 9">
    <name type="scientific">Pelagibacterium luteolum</name>
    <dbReference type="NCBI Taxonomy" id="440168"/>
    <lineage>
        <taxon>Bacteria</taxon>
        <taxon>Pseudomonadati</taxon>
        <taxon>Pseudomonadota</taxon>
        <taxon>Alphaproteobacteria</taxon>
        <taxon>Hyphomicrobiales</taxon>
        <taxon>Devosiaceae</taxon>
        <taxon>Pelagibacterium</taxon>
    </lineage>
</organism>
<accession>A0A1G7UP59</accession>
<evidence type="ECO:0000313" key="8">
    <source>
        <dbReference type="EMBL" id="SDG49385.1"/>
    </source>
</evidence>
<dbReference type="AlphaFoldDB" id="A0A1G7UP59"/>
<evidence type="ECO:0000256" key="4">
    <source>
        <dbReference type="ARBA" id="ARBA00022496"/>
    </source>
</evidence>
<dbReference type="STRING" id="440168.SAMN04487974_103196"/>
<dbReference type="PANTHER" id="PTHR30532:SF24">
    <property type="entry name" value="FERRIC ENTEROBACTIN-BINDING PERIPLASMIC PROTEIN FEPB"/>
    <property type="match status" value="1"/>
</dbReference>
<dbReference type="PANTHER" id="PTHR30532">
    <property type="entry name" value="IRON III DICITRATE-BINDING PERIPLASMIC PROTEIN"/>
    <property type="match status" value="1"/>
</dbReference>
<dbReference type="SUPFAM" id="SSF53807">
    <property type="entry name" value="Helical backbone' metal receptor"/>
    <property type="match status" value="1"/>
</dbReference>
<dbReference type="Pfam" id="PF01497">
    <property type="entry name" value="Peripla_BP_2"/>
    <property type="match status" value="1"/>
</dbReference>
<dbReference type="GO" id="GO:1901678">
    <property type="term" value="P:iron coordination entity transport"/>
    <property type="evidence" value="ECO:0007669"/>
    <property type="project" value="UniProtKB-ARBA"/>
</dbReference>
<keyword evidence="4" id="KW-0406">Ion transport</keyword>
<feature type="signal peptide" evidence="6">
    <location>
        <begin position="1"/>
        <end position="23"/>
    </location>
</feature>
<dbReference type="InterPro" id="IPR002491">
    <property type="entry name" value="ABC_transptr_periplasmic_BD"/>
</dbReference>
<feature type="domain" description="Fe/B12 periplasmic-binding" evidence="7">
    <location>
        <begin position="45"/>
        <end position="319"/>
    </location>
</feature>
<dbReference type="GO" id="GO:0030288">
    <property type="term" value="C:outer membrane-bounded periplasmic space"/>
    <property type="evidence" value="ECO:0007669"/>
    <property type="project" value="TreeGrafter"/>
</dbReference>
<dbReference type="PROSITE" id="PS50983">
    <property type="entry name" value="FE_B12_PBP"/>
    <property type="match status" value="1"/>
</dbReference>
<keyword evidence="3" id="KW-0813">Transport</keyword>
<proteinExistence type="inferred from homology"/>
<protein>
    <submittedName>
        <fullName evidence="8">Iron complex transport system substrate-binding protein</fullName>
    </submittedName>
</protein>
<keyword evidence="9" id="KW-1185">Reference proteome</keyword>
<comment type="similarity">
    <text evidence="2">Belongs to the bacterial solute-binding protein 8 family.</text>
</comment>
<evidence type="ECO:0000256" key="2">
    <source>
        <dbReference type="ARBA" id="ARBA00008814"/>
    </source>
</evidence>
<dbReference type="InterPro" id="IPR051313">
    <property type="entry name" value="Bact_iron-sidero_bind"/>
</dbReference>
<evidence type="ECO:0000313" key="9">
    <source>
        <dbReference type="Proteomes" id="UP000199495"/>
    </source>
</evidence>
<comment type="subcellular location">
    <subcellularLocation>
        <location evidence="1">Cell envelope</location>
    </subcellularLocation>
</comment>
<feature type="chain" id="PRO_5011678215" evidence="6">
    <location>
        <begin position="24"/>
        <end position="324"/>
    </location>
</feature>
<evidence type="ECO:0000256" key="3">
    <source>
        <dbReference type="ARBA" id="ARBA00022448"/>
    </source>
</evidence>
<sequence>MNVMGKGLLGLAAVVAFAGGGYAQDFPVTIEHVYGETVIEAQPERVATWAWGNTDAVLALGVKPIAMPFISYGGGDNGIHPWAEDALEAMGGDAPLILAEGDEPPYEQILAADPDVIIAAYSGITQEQYERLSQIAPTIAYKGAAWSGTWQDVTRTVGQVLGLADEADALVAETEQLVADTVAQYPGLEGTSFIAVNDYDGSLAVYAGLDSRVKFLTDLGLVYAPSLDALSGDDESFYFSVSYENADQLVSDILVSYYENQEDSDAFFSAPHIARLPQTQTGAYATIVDVEEVAAVSPPSALSLRWGIEDYVALLAAAAENAQP</sequence>
<name>A0A1G7UP59_9HYPH</name>
<dbReference type="EMBL" id="FNCS01000003">
    <property type="protein sequence ID" value="SDG49385.1"/>
    <property type="molecule type" value="Genomic_DNA"/>
</dbReference>
<evidence type="ECO:0000256" key="5">
    <source>
        <dbReference type="ARBA" id="ARBA00022729"/>
    </source>
</evidence>
<dbReference type="Gene3D" id="3.40.50.1980">
    <property type="entry name" value="Nitrogenase molybdenum iron protein domain"/>
    <property type="match status" value="2"/>
</dbReference>
<keyword evidence="4" id="KW-0408">Iron</keyword>
<evidence type="ECO:0000256" key="1">
    <source>
        <dbReference type="ARBA" id="ARBA00004196"/>
    </source>
</evidence>
<dbReference type="CDD" id="cd01146">
    <property type="entry name" value="FhuD"/>
    <property type="match status" value="1"/>
</dbReference>
<evidence type="ECO:0000259" key="7">
    <source>
        <dbReference type="PROSITE" id="PS50983"/>
    </source>
</evidence>
<evidence type="ECO:0000256" key="6">
    <source>
        <dbReference type="SAM" id="SignalP"/>
    </source>
</evidence>